<evidence type="ECO:0000256" key="2">
    <source>
        <dbReference type="ARBA" id="ARBA00023125"/>
    </source>
</evidence>
<dbReference type="Gramene" id="KRG94027">
    <property type="protein sequence ID" value="KRG94027"/>
    <property type="gene ID" value="GLYMA_19G056400"/>
</dbReference>
<accession>A0A0R0EID4</accession>
<dbReference type="InterPro" id="IPR003441">
    <property type="entry name" value="NAC-dom"/>
</dbReference>
<keyword evidence="3" id="KW-0804">Transcription</keyword>
<dbReference type="FunFam" id="2.170.150.80:FF:000009">
    <property type="entry name" value="NAC domain-containing protein 8"/>
    <property type="match status" value="1"/>
</dbReference>
<name>A0A0R0EID4_SOYBN</name>
<evidence type="ECO:0000313" key="8">
    <source>
        <dbReference type="EnsemblPlants" id="KRG94027"/>
    </source>
</evidence>
<reference evidence="7 8" key="1">
    <citation type="journal article" date="2010" name="Nature">
        <title>Genome sequence of the palaeopolyploid soybean.</title>
        <authorList>
            <person name="Schmutz J."/>
            <person name="Cannon S.B."/>
            <person name="Schlueter J."/>
            <person name="Ma J."/>
            <person name="Mitros T."/>
            <person name="Nelson W."/>
            <person name="Hyten D.L."/>
            <person name="Song Q."/>
            <person name="Thelen J.J."/>
            <person name="Cheng J."/>
            <person name="Xu D."/>
            <person name="Hellsten U."/>
            <person name="May G.D."/>
            <person name="Yu Y."/>
            <person name="Sakurai T."/>
            <person name="Umezawa T."/>
            <person name="Bhattacharyya M.K."/>
            <person name="Sandhu D."/>
            <person name="Valliyodan B."/>
            <person name="Lindquist E."/>
            <person name="Peto M."/>
            <person name="Grant D."/>
            <person name="Shu S."/>
            <person name="Goodstein D."/>
            <person name="Barry K."/>
            <person name="Futrell-Griggs M."/>
            <person name="Abernathy B."/>
            <person name="Du J."/>
            <person name="Tian Z."/>
            <person name="Zhu L."/>
            <person name="Gill N."/>
            <person name="Joshi T."/>
            <person name="Libault M."/>
            <person name="Sethuraman A."/>
            <person name="Zhang X.-C."/>
            <person name="Shinozaki K."/>
            <person name="Nguyen H.T."/>
            <person name="Wing R.A."/>
            <person name="Cregan P."/>
            <person name="Specht J."/>
            <person name="Grimwood J."/>
            <person name="Rokhsar D."/>
            <person name="Stacey G."/>
            <person name="Shoemaker R.C."/>
            <person name="Jackson S.A."/>
        </authorList>
    </citation>
    <scope>NUCLEOTIDE SEQUENCE</scope>
    <source>
        <strain evidence="8">cv. Williams 82</strain>
        <tissue evidence="7">Callus</tissue>
    </source>
</reference>
<dbReference type="PANTHER" id="PTHR31079">
    <property type="entry name" value="NAC DOMAIN-CONTAINING PROTEIN 73"/>
    <property type="match status" value="1"/>
</dbReference>
<evidence type="ECO:0000256" key="1">
    <source>
        <dbReference type="ARBA" id="ARBA00023015"/>
    </source>
</evidence>
<gene>
    <name evidence="8" type="primary">LOC100780442</name>
    <name evidence="7" type="ORF">GLYMA_19G056400</name>
</gene>
<evidence type="ECO:0000256" key="5">
    <source>
        <dbReference type="SAM" id="MobiDB-lite"/>
    </source>
</evidence>
<protein>
    <recommendedName>
        <fullName evidence="6">NAC domain-containing protein</fullName>
    </recommendedName>
</protein>
<keyword evidence="2" id="KW-0238">DNA-binding</keyword>
<evidence type="ECO:0000256" key="4">
    <source>
        <dbReference type="ARBA" id="ARBA00023242"/>
    </source>
</evidence>
<reference evidence="8" key="2">
    <citation type="submission" date="2018-02" db="UniProtKB">
        <authorList>
            <consortium name="EnsemblPlants"/>
        </authorList>
    </citation>
    <scope>IDENTIFICATION</scope>
    <source>
        <strain evidence="8">Williams 82</strain>
    </source>
</reference>
<dbReference type="Gene3D" id="2.170.150.80">
    <property type="entry name" value="NAC domain"/>
    <property type="match status" value="1"/>
</dbReference>
<dbReference type="SUPFAM" id="SSF101941">
    <property type="entry name" value="NAC domain"/>
    <property type="match status" value="1"/>
</dbReference>
<proteinExistence type="predicted"/>
<feature type="region of interest" description="Disordered" evidence="5">
    <location>
        <begin position="202"/>
        <end position="227"/>
    </location>
</feature>
<dbReference type="GO" id="GO:0003700">
    <property type="term" value="F:DNA-binding transcription factor activity"/>
    <property type="evidence" value="ECO:0007669"/>
    <property type="project" value="InterPro"/>
</dbReference>
<evidence type="ECO:0000313" key="9">
    <source>
        <dbReference type="Proteomes" id="UP000008827"/>
    </source>
</evidence>
<reference evidence="7" key="3">
    <citation type="submission" date="2018-07" db="EMBL/GenBank/DDBJ databases">
        <title>WGS assembly of Glycine max.</title>
        <authorList>
            <person name="Schmutz J."/>
            <person name="Cannon S."/>
            <person name="Schlueter J."/>
            <person name="Ma J."/>
            <person name="Mitros T."/>
            <person name="Nelson W."/>
            <person name="Hyten D."/>
            <person name="Song Q."/>
            <person name="Thelen J."/>
            <person name="Cheng J."/>
            <person name="Xu D."/>
            <person name="Hellsten U."/>
            <person name="May G."/>
            <person name="Yu Y."/>
            <person name="Sakurai T."/>
            <person name="Umezawa T."/>
            <person name="Bhattacharyya M."/>
            <person name="Sandhu D."/>
            <person name="Valliyodan B."/>
            <person name="Lindquist E."/>
            <person name="Peto M."/>
            <person name="Grant D."/>
            <person name="Shu S."/>
            <person name="Goodstein D."/>
            <person name="Barry K."/>
            <person name="Futrell-Griggs M."/>
            <person name="Abernathy B."/>
            <person name="Du J."/>
            <person name="Tian Z."/>
            <person name="Zhu L."/>
            <person name="Gill N."/>
            <person name="Joshi T."/>
            <person name="Libault M."/>
            <person name="Sethuraman A."/>
            <person name="Zhang X."/>
            <person name="Shinozaki K."/>
            <person name="Nguyen H."/>
            <person name="Wing R."/>
            <person name="Cregan P."/>
            <person name="Specht J."/>
            <person name="Grimwood J."/>
            <person name="Rokhsar D."/>
            <person name="Stacey G."/>
            <person name="Shoemaker R."/>
            <person name="Jackson S."/>
        </authorList>
    </citation>
    <scope>NUCLEOTIDE SEQUENCE</scope>
    <source>
        <tissue evidence="7">Callus</tissue>
    </source>
</reference>
<organism evidence="7">
    <name type="scientific">Glycine max</name>
    <name type="common">Soybean</name>
    <name type="synonym">Glycine hispida</name>
    <dbReference type="NCBI Taxonomy" id="3847"/>
    <lineage>
        <taxon>Eukaryota</taxon>
        <taxon>Viridiplantae</taxon>
        <taxon>Streptophyta</taxon>
        <taxon>Embryophyta</taxon>
        <taxon>Tracheophyta</taxon>
        <taxon>Spermatophyta</taxon>
        <taxon>Magnoliopsida</taxon>
        <taxon>eudicotyledons</taxon>
        <taxon>Gunneridae</taxon>
        <taxon>Pentapetalae</taxon>
        <taxon>rosids</taxon>
        <taxon>fabids</taxon>
        <taxon>Fabales</taxon>
        <taxon>Fabaceae</taxon>
        <taxon>Papilionoideae</taxon>
        <taxon>50 kb inversion clade</taxon>
        <taxon>NPAAA clade</taxon>
        <taxon>indigoferoid/millettioid clade</taxon>
        <taxon>Phaseoleae</taxon>
        <taxon>Glycine</taxon>
        <taxon>Glycine subgen. Soja</taxon>
    </lineage>
</organism>
<dbReference type="AlphaFoldDB" id="A0A0R0EID4"/>
<sequence>MARSWLIDIGGFAKKVKSTTLSSADQIKDCGAYRECPNCSYHIDNSDVSTEWPGFPLGVKFDPSDVELLEHLAAKCGIGNTQQHMFINEFIPTLEGDQGICYTHPENLPGAKKDGSYVHFFHRTTNAYATGQRKRRKIHHQQGLTEEHVRWHKTGKTKAIIEDGAHKGFKKIMVLYVRSSENGSRSYKSNWVMHQYHLGTVEEEKEGPRTPKPNPPNPPRAGKSVDCDDNIDETVLLSSALDTKTIPGESHAPQSDIQDQDFTGNAAWLAGESQAEESTKYDGCDDILLCKEILDSSAILNDPGLDSTNLEDIAGYATQRARNDNESCGISVLDSLELDTPDFDLSSLYFCSQDSILDWMDRL</sequence>
<dbReference type="PANTHER" id="PTHR31079:SF2">
    <property type="entry name" value="NAC DOMAIN CONTAINING PROTEIN 44-RELATED"/>
    <property type="match status" value="1"/>
</dbReference>
<dbReference type="InterPro" id="IPR044799">
    <property type="entry name" value="SOG1-like"/>
</dbReference>
<dbReference type="GO" id="GO:0003677">
    <property type="term" value="F:DNA binding"/>
    <property type="evidence" value="ECO:0007669"/>
    <property type="project" value="UniProtKB-KW"/>
</dbReference>
<dbReference type="PROSITE" id="PS51005">
    <property type="entry name" value="NAC"/>
    <property type="match status" value="1"/>
</dbReference>
<dbReference type="EnsemblPlants" id="KRG94027">
    <property type="protein sequence ID" value="KRG94027"/>
    <property type="gene ID" value="GLYMA_19G056400"/>
</dbReference>
<evidence type="ECO:0000313" key="7">
    <source>
        <dbReference type="EMBL" id="KRG94027.1"/>
    </source>
</evidence>
<dbReference type="ExpressionAtlas" id="A0A0R0EID4">
    <property type="expression patterns" value="baseline and differential"/>
</dbReference>
<feature type="compositionally biased region" description="Pro residues" evidence="5">
    <location>
        <begin position="210"/>
        <end position="219"/>
    </location>
</feature>
<dbReference type="InterPro" id="IPR036093">
    <property type="entry name" value="NAC_dom_sf"/>
</dbReference>
<dbReference type="Proteomes" id="UP000008827">
    <property type="component" value="Chromosome 19"/>
</dbReference>
<keyword evidence="1" id="KW-0805">Transcription regulation</keyword>
<evidence type="ECO:0000256" key="3">
    <source>
        <dbReference type="ARBA" id="ARBA00023163"/>
    </source>
</evidence>
<keyword evidence="4" id="KW-0539">Nucleus</keyword>
<dbReference type="Pfam" id="PF02365">
    <property type="entry name" value="NAM"/>
    <property type="match status" value="1"/>
</dbReference>
<evidence type="ECO:0000259" key="6">
    <source>
        <dbReference type="PROSITE" id="PS51005"/>
    </source>
</evidence>
<feature type="domain" description="NAC" evidence="6">
    <location>
        <begin position="55"/>
        <end position="232"/>
    </location>
</feature>
<dbReference type="EMBL" id="CM000852">
    <property type="protein sequence ID" value="KRG94027.1"/>
    <property type="molecule type" value="Genomic_DNA"/>
</dbReference>
<keyword evidence="9" id="KW-1185">Reference proteome</keyword>